<feature type="domain" description="DUF8201" evidence="2">
    <location>
        <begin position="8"/>
        <end position="413"/>
    </location>
</feature>
<feature type="transmembrane region" description="Helical" evidence="1">
    <location>
        <begin position="488"/>
        <end position="510"/>
    </location>
</feature>
<dbReference type="NCBIfam" id="NF047510">
    <property type="entry name" value="LIC_10190_fam"/>
    <property type="match status" value="1"/>
</dbReference>
<feature type="transmembrane region" description="Helical" evidence="1">
    <location>
        <begin position="176"/>
        <end position="195"/>
    </location>
</feature>
<dbReference type="InterPro" id="IPR058514">
    <property type="entry name" value="DUF8201"/>
</dbReference>
<feature type="transmembrane region" description="Helical" evidence="1">
    <location>
        <begin position="42"/>
        <end position="63"/>
    </location>
</feature>
<feature type="transmembrane region" description="Helical" evidence="1">
    <location>
        <begin position="451"/>
        <end position="476"/>
    </location>
</feature>
<feature type="transmembrane region" description="Helical" evidence="1">
    <location>
        <begin position="557"/>
        <end position="577"/>
    </location>
</feature>
<feature type="transmembrane region" description="Helical" evidence="1">
    <location>
        <begin position="516"/>
        <end position="537"/>
    </location>
</feature>
<reference evidence="3 4" key="1">
    <citation type="journal article" date="2007" name="Appl. Environ. Microbiol.">
        <title>Isolation of key methanogens for global methane emission from rice paddy fields: a novel isolate affiliated with the clone cluster rice cluster I.</title>
        <authorList>
            <person name="Sakai S."/>
            <person name="Imachi H."/>
            <person name="Sekiguchi Y."/>
            <person name="Ohashi A."/>
            <person name="Harada H."/>
            <person name="Kamagata Y."/>
        </authorList>
    </citation>
    <scope>NUCLEOTIDE SEQUENCE [LARGE SCALE GENOMIC DNA]</scope>
    <source>
        <strain evidence="4">DSM 17711 / JCM 13418 / NBRC 101707 / SANAE</strain>
    </source>
</reference>
<accession>D1YV42</accession>
<feature type="transmembrane region" description="Helical" evidence="1">
    <location>
        <begin position="252"/>
        <end position="270"/>
    </location>
</feature>
<sequence length="658" mass="74783">MIIDYSIFFLSYVCWFIALVGFGSVSVDFIKKTFHIDSDGEHLSLLTYGIAGMAVVTTLATLINFFMPISLTVTIVLLFFGIGLFFFNRKSILTYLSWFEKVLISTLALLIFMIIPFAWVSWFDTGMYHLPAIKWIIESQAPLGLANLHGRFGYNCSWFMLSACIDQWVIILNKPFFLVNGLIMFFYASAILLIVKRKIFPARLDKAGDISRHKGAKDKNIEIGLSDLFLIFSSIALVYPGLMMLTSSSPDLPVMIITLFVIYLAIYVLERTQNDNFYLFFAILLVAYAITIKLSSIALIVSLPVFLFQGTIESFKNKGKILDIFNDGMKEILNVLLLAILLLLTLPWMIRGLLLSGCLFFPFRIVYFSGLKWAVPPLLCTSEINWTTAWARLPSNDALTALSGWGWVKPWLERYFNIFGWSHMPLSRQIIIGTELDDFIYSLTQNIIISFIYPIAELVVPFIIFISGLLLIFYYIVFKKERLSNISLNKTACIIPMAISIIGIAFWFYSAPDLRFGIGFVYSLVLLTFSIPVYIYLFSKPRGQQLQTNVVQKRMKIIVIVLSAIILIYGSCIAIYYSTNTHGWGSDGFNFPQIQLDGYKTVDGTTIYISSGQYQLFWNGPLPNTPYFNASLRSHISNSTGLPDMFWYDDKNGLPIIL</sequence>
<dbReference type="InterPro" id="IPR058065">
    <property type="entry name" value="LIC_10190-like"/>
</dbReference>
<evidence type="ECO:0000313" key="4">
    <source>
        <dbReference type="Proteomes" id="UP000001882"/>
    </source>
</evidence>
<evidence type="ECO:0000259" key="2">
    <source>
        <dbReference type="Pfam" id="PF26626"/>
    </source>
</evidence>
<reference evidence="4" key="3">
    <citation type="journal article" date="2011" name="PLoS ONE">
        <title>Genome sequence of a mesophilic hydrogenotrophic methanogen Methanocella paludicola, the first cultivated representative of the order Methanocellales.</title>
        <authorList>
            <person name="Sakai S."/>
            <person name="Takaki Y."/>
            <person name="Shimamura S."/>
            <person name="Sekine M."/>
            <person name="Tajima T."/>
            <person name="Kosugi H."/>
            <person name="Ichikawa N."/>
            <person name="Tasumi E."/>
            <person name="Hiraki A.T."/>
            <person name="Shimizu A."/>
            <person name="Kato Y."/>
            <person name="Nishiko R."/>
            <person name="Mori K."/>
            <person name="Fujita N."/>
            <person name="Imachi H."/>
            <person name="Takai K."/>
        </authorList>
    </citation>
    <scope>NUCLEOTIDE SEQUENCE [LARGE SCALE GENOMIC DNA]</scope>
    <source>
        <strain evidence="4">DSM 17711 / JCM 13418 / NBRC 101707 / SANAE</strain>
    </source>
</reference>
<dbReference type="InParanoid" id="D1YV42"/>
<feature type="transmembrane region" description="Helical" evidence="1">
    <location>
        <begin position="6"/>
        <end position="30"/>
    </location>
</feature>
<keyword evidence="1" id="KW-0472">Membrane</keyword>
<feature type="transmembrane region" description="Helical" evidence="1">
    <location>
        <begin position="69"/>
        <end position="87"/>
    </location>
</feature>
<gene>
    <name evidence="3" type="ordered locus">MCP_0242</name>
</gene>
<keyword evidence="1" id="KW-0812">Transmembrane</keyword>
<protein>
    <recommendedName>
        <fullName evidence="2">DUF8201 domain-containing protein</fullName>
    </recommendedName>
</protein>
<proteinExistence type="predicted"/>
<dbReference type="KEGG" id="mpd:MCP_0242"/>
<feature type="transmembrane region" description="Helical" evidence="1">
    <location>
        <begin position="328"/>
        <end position="346"/>
    </location>
</feature>
<feature type="transmembrane region" description="Helical" evidence="1">
    <location>
        <begin position="221"/>
        <end position="240"/>
    </location>
</feature>
<feature type="transmembrane region" description="Helical" evidence="1">
    <location>
        <begin position="99"/>
        <end position="122"/>
    </location>
</feature>
<keyword evidence="1" id="KW-1133">Transmembrane helix</keyword>
<keyword evidence="4" id="KW-1185">Reference proteome</keyword>
<reference evidence="3 4" key="2">
    <citation type="journal article" date="2008" name="Int. J. Syst. Evol. Microbiol.">
        <title>Methanocella paludicola gen. nov., sp. nov., a methane-producing archaeon, the first isolate of the lineage 'Rice Cluster I', and proposal of the new archaeal order Methanocellales ord. nov.</title>
        <authorList>
            <person name="Sakai S."/>
            <person name="Imachi H."/>
            <person name="Hanada S."/>
            <person name="Ohashi A."/>
            <person name="Harada H."/>
            <person name="Kamagata Y."/>
        </authorList>
    </citation>
    <scope>NUCLEOTIDE SEQUENCE [LARGE SCALE GENOMIC DNA]</scope>
    <source>
        <strain evidence="4">DSM 17711 / JCM 13418 / NBRC 101707 / SANAE</strain>
    </source>
</reference>
<dbReference type="Pfam" id="PF26626">
    <property type="entry name" value="DUF8201"/>
    <property type="match status" value="1"/>
</dbReference>
<dbReference type="EMBL" id="AP011532">
    <property type="protein sequence ID" value="BAI60314.1"/>
    <property type="molecule type" value="Genomic_DNA"/>
</dbReference>
<evidence type="ECO:0000313" key="3">
    <source>
        <dbReference type="EMBL" id="BAI60314.1"/>
    </source>
</evidence>
<dbReference type="Proteomes" id="UP000001882">
    <property type="component" value="Chromosome"/>
</dbReference>
<evidence type="ECO:0000256" key="1">
    <source>
        <dbReference type="SAM" id="Phobius"/>
    </source>
</evidence>
<dbReference type="AlphaFoldDB" id="D1YV42"/>
<feature type="transmembrane region" description="Helical" evidence="1">
    <location>
        <begin position="277"/>
        <end position="308"/>
    </location>
</feature>
<name>D1YV42_METPS</name>
<dbReference type="STRING" id="304371.MCP_0242"/>
<organism evidence="3 4">
    <name type="scientific">Methanocella paludicola (strain DSM 17711 / JCM 13418 / NBRC 101707 / SANAE)</name>
    <dbReference type="NCBI Taxonomy" id="304371"/>
    <lineage>
        <taxon>Archaea</taxon>
        <taxon>Methanobacteriati</taxon>
        <taxon>Methanobacteriota</taxon>
        <taxon>Stenosarchaea group</taxon>
        <taxon>Methanomicrobia</taxon>
        <taxon>Methanocellales</taxon>
        <taxon>Methanocellaceae</taxon>
        <taxon>Methanocella</taxon>
    </lineage>
</organism>